<gene>
    <name evidence="3" type="ordered locus">Caka_2606</name>
</gene>
<name>D5EPB2_CORAD</name>
<evidence type="ECO:0000313" key="4">
    <source>
        <dbReference type="Proteomes" id="UP000000925"/>
    </source>
</evidence>
<proteinExistence type="inferred from homology"/>
<dbReference type="Proteomes" id="UP000000925">
    <property type="component" value="Chromosome"/>
</dbReference>
<reference evidence="3 4" key="1">
    <citation type="journal article" date="2010" name="Stand. Genomic Sci.">
        <title>Complete genome sequence of Coraliomargarita akajimensis type strain (04OKA010-24).</title>
        <authorList>
            <person name="Mavromatis K."/>
            <person name="Abt B."/>
            <person name="Brambilla E."/>
            <person name="Lapidus A."/>
            <person name="Copeland A."/>
            <person name="Deshpande S."/>
            <person name="Nolan M."/>
            <person name="Lucas S."/>
            <person name="Tice H."/>
            <person name="Cheng J.F."/>
            <person name="Han C."/>
            <person name="Detter J.C."/>
            <person name="Woyke T."/>
            <person name="Goodwin L."/>
            <person name="Pitluck S."/>
            <person name="Held B."/>
            <person name="Brettin T."/>
            <person name="Tapia R."/>
            <person name="Ivanova N."/>
            <person name="Mikhailova N."/>
            <person name="Pati A."/>
            <person name="Liolios K."/>
            <person name="Chen A."/>
            <person name="Palaniappan K."/>
            <person name="Land M."/>
            <person name="Hauser L."/>
            <person name="Chang Y.J."/>
            <person name="Jeffries C.D."/>
            <person name="Rohde M."/>
            <person name="Goker M."/>
            <person name="Bristow J."/>
            <person name="Eisen J.A."/>
            <person name="Markowitz V."/>
            <person name="Hugenholtz P."/>
            <person name="Klenk H.P."/>
            <person name="Kyrpides N.C."/>
        </authorList>
    </citation>
    <scope>NUCLEOTIDE SEQUENCE [LARGE SCALE GENOMIC DNA]</scope>
    <source>
        <strain evidence="4">DSM 45221 / IAM 15411 / JCM 23193 / KCTC 12865</strain>
    </source>
</reference>
<dbReference type="Pfam" id="PF03960">
    <property type="entry name" value="ArsC"/>
    <property type="match status" value="1"/>
</dbReference>
<dbReference type="AlphaFoldDB" id="D5EPB2"/>
<sequence length="133" mass="14598">MKGIVSFYEKPGCTRNALQKEQLRAAGYVIQALSLIDKNWDPQSLYRFFGGNSPHDCVNTRAPQITSGALAPSTLTEDELLEQMRAHPILIKRPLIFYRGEYCCGFDTALVAKLLGAKQTDPGCAHPTGGHCS</sequence>
<dbReference type="STRING" id="583355.Caka_2606"/>
<evidence type="ECO:0000256" key="1">
    <source>
        <dbReference type="ARBA" id="ARBA00007198"/>
    </source>
</evidence>
<dbReference type="SUPFAM" id="SSF52833">
    <property type="entry name" value="Thioredoxin-like"/>
    <property type="match status" value="1"/>
</dbReference>
<evidence type="ECO:0000313" key="3">
    <source>
        <dbReference type="EMBL" id="ADE55622.1"/>
    </source>
</evidence>
<dbReference type="Gene3D" id="3.40.30.10">
    <property type="entry name" value="Glutaredoxin"/>
    <property type="match status" value="1"/>
</dbReference>
<dbReference type="PROSITE" id="PS51353">
    <property type="entry name" value="ARSC"/>
    <property type="match status" value="1"/>
</dbReference>
<dbReference type="InterPro" id="IPR036249">
    <property type="entry name" value="Thioredoxin-like_sf"/>
</dbReference>
<dbReference type="HOGENOM" id="CLU_133290_0_0_0"/>
<organism evidence="3 4">
    <name type="scientific">Coraliomargarita akajimensis (strain DSM 45221 / IAM 15411 / JCM 23193 / KCTC 12865 / 04OKA010-24)</name>
    <dbReference type="NCBI Taxonomy" id="583355"/>
    <lineage>
        <taxon>Bacteria</taxon>
        <taxon>Pseudomonadati</taxon>
        <taxon>Verrucomicrobiota</taxon>
        <taxon>Opitutia</taxon>
        <taxon>Puniceicoccales</taxon>
        <taxon>Coraliomargaritaceae</taxon>
        <taxon>Coraliomargarita</taxon>
    </lineage>
</organism>
<dbReference type="RefSeq" id="WP_013044344.1">
    <property type="nucleotide sequence ID" value="NC_014008.1"/>
</dbReference>
<dbReference type="KEGG" id="caa:Caka_2606"/>
<dbReference type="eggNOG" id="COG1393">
    <property type="taxonomic scope" value="Bacteria"/>
</dbReference>
<dbReference type="InterPro" id="IPR006660">
    <property type="entry name" value="Arsenate_reductase-like"/>
</dbReference>
<dbReference type="EMBL" id="CP001998">
    <property type="protein sequence ID" value="ADE55622.1"/>
    <property type="molecule type" value="Genomic_DNA"/>
</dbReference>
<dbReference type="OrthoDB" id="9794155at2"/>
<evidence type="ECO:0000256" key="2">
    <source>
        <dbReference type="PROSITE-ProRule" id="PRU01282"/>
    </source>
</evidence>
<keyword evidence="4" id="KW-1185">Reference proteome</keyword>
<comment type="similarity">
    <text evidence="1 2">Belongs to the ArsC family.</text>
</comment>
<accession>D5EPB2</accession>
<protein>
    <submittedName>
        <fullName evidence="3">Arsenate reductase-related protein</fullName>
    </submittedName>
</protein>